<feature type="transmembrane region" description="Helical" evidence="7">
    <location>
        <begin position="108"/>
        <end position="130"/>
    </location>
</feature>
<dbReference type="InterPro" id="IPR052518">
    <property type="entry name" value="CHR_Transporter"/>
</dbReference>
<evidence type="ECO:0000256" key="4">
    <source>
        <dbReference type="ARBA" id="ARBA00022692"/>
    </source>
</evidence>
<evidence type="ECO:0000256" key="2">
    <source>
        <dbReference type="ARBA" id="ARBA00005262"/>
    </source>
</evidence>
<comment type="similarity">
    <text evidence="2">Belongs to the chromate ion transporter (CHR) (TC 2.A.51) family.</text>
</comment>
<keyword evidence="6 7" id="KW-0472">Membrane</keyword>
<dbReference type="InterPro" id="IPR003370">
    <property type="entry name" value="Chromate_transpt"/>
</dbReference>
<reference evidence="8 9" key="1">
    <citation type="submission" date="2024-11" db="EMBL/GenBank/DDBJ databases">
        <authorList>
            <person name="Heng Y.C."/>
            <person name="Lim A.C.H."/>
            <person name="Lee J.K.Y."/>
            <person name="Kittelmann S."/>
        </authorList>
    </citation>
    <scope>NUCLEOTIDE SEQUENCE [LARGE SCALE GENOMIC DNA]</scope>
    <source>
        <strain evidence="8 9">WILCCON 0202</strain>
    </source>
</reference>
<evidence type="ECO:0000313" key="8">
    <source>
        <dbReference type="EMBL" id="MFL0270002.1"/>
    </source>
</evidence>
<feature type="transmembrane region" description="Helical" evidence="7">
    <location>
        <begin position="12"/>
        <end position="30"/>
    </location>
</feature>
<keyword evidence="4 7" id="KW-0812">Transmembrane</keyword>
<organism evidence="8 9">
    <name type="scientific">Candidatus Clostridium radicumherbarum</name>
    <dbReference type="NCBI Taxonomy" id="3381662"/>
    <lineage>
        <taxon>Bacteria</taxon>
        <taxon>Bacillati</taxon>
        <taxon>Bacillota</taxon>
        <taxon>Clostridia</taxon>
        <taxon>Eubacteriales</taxon>
        <taxon>Clostridiaceae</taxon>
        <taxon>Clostridium</taxon>
    </lineage>
</organism>
<sequence>MMNIYIKVLYVFLKIGLFSFGGGNAILPLIRQEAVTSNGWLTSSEFTDLVAVSQATPGPIAINGATYVGYKAGGILGSILATIGVVLPTFIIMLIFTKFFLKFRDNKYVKYIFIGLIPATIGLMAAAPLLVSSGSFIDYKSLVIFAIVTLASLKYKADPVLLTIAAGITGLILYK</sequence>
<dbReference type="Pfam" id="PF02417">
    <property type="entry name" value="Chromate_transp"/>
    <property type="match status" value="1"/>
</dbReference>
<dbReference type="EMBL" id="JBJHZY010000005">
    <property type="protein sequence ID" value="MFL0270002.1"/>
    <property type="molecule type" value="Genomic_DNA"/>
</dbReference>
<comment type="subcellular location">
    <subcellularLocation>
        <location evidence="1">Cell membrane</location>
        <topology evidence="1">Multi-pass membrane protein</topology>
    </subcellularLocation>
</comment>
<dbReference type="Proteomes" id="UP001623661">
    <property type="component" value="Unassembled WGS sequence"/>
</dbReference>
<dbReference type="PANTHER" id="PTHR43663:SF1">
    <property type="entry name" value="CHROMATE TRANSPORTER"/>
    <property type="match status" value="1"/>
</dbReference>
<dbReference type="PANTHER" id="PTHR43663">
    <property type="entry name" value="CHROMATE TRANSPORT PROTEIN-RELATED"/>
    <property type="match status" value="1"/>
</dbReference>
<dbReference type="RefSeq" id="WP_406766628.1">
    <property type="nucleotide sequence ID" value="NZ_JBJHZY010000005.1"/>
</dbReference>
<protein>
    <submittedName>
        <fullName evidence="8">Chromate transporter</fullName>
    </submittedName>
</protein>
<gene>
    <name evidence="8" type="ORF">ACJDUH_18145</name>
</gene>
<proteinExistence type="inferred from homology"/>
<evidence type="ECO:0000256" key="5">
    <source>
        <dbReference type="ARBA" id="ARBA00022989"/>
    </source>
</evidence>
<feature type="transmembrane region" description="Helical" evidence="7">
    <location>
        <begin position="75"/>
        <end position="96"/>
    </location>
</feature>
<evidence type="ECO:0000256" key="1">
    <source>
        <dbReference type="ARBA" id="ARBA00004651"/>
    </source>
</evidence>
<comment type="caution">
    <text evidence="8">The sequence shown here is derived from an EMBL/GenBank/DDBJ whole genome shotgun (WGS) entry which is preliminary data.</text>
</comment>
<evidence type="ECO:0000313" key="9">
    <source>
        <dbReference type="Proteomes" id="UP001623661"/>
    </source>
</evidence>
<keyword evidence="5 7" id="KW-1133">Transmembrane helix</keyword>
<evidence type="ECO:0000256" key="3">
    <source>
        <dbReference type="ARBA" id="ARBA00022475"/>
    </source>
</evidence>
<keyword evidence="3" id="KW-1003">Cell membrane</keyword>
<accession>A0ABW8U273</accession>
<evidence type="ECO:0000256" key="6">
    <source>
        <dbReference type="ARBA" id="ARBA00023136"/>
    </source>
</evidence>
<evidence type="ECO:0000256" key="7">
    <source>
        <dbReference type="SAM" id="Phobius"/>
    </source>
</evidence>
<name>A0ABW8U273_9CLOT</name>
<keyword evidence="9" id="KW-1185">Reference proteome</keyword>